<evidence type="ECO:0000256" key="2">
    <source>
        <dbReference type="ARBA" id="ARBA00011906"/>
    </source>
</evidence>
<feature type="non-terminal residue" evidence="9">
    <location>
        <position position="573"/>
    </location>
</feature>
<comment type="similarity">
    <text evidence="1">Belongs to the tyrosinase family.</text>
</comment>
<evidence type="ECO:0000256" key="7">
    <source>
        <dbReference type="ARBA" id="ARBA00048881"/>
    </source>
</evidence>
<keyword evidence="10" id="KW-1185">Reference proteome</keyword>
<dbReference type="PRINTS" id="PR00092">
    <property type="entry name" value="TYROSINASE"/>
</dbReference>
<keyword evidence="5" id="KW-0470">Melanin biosynthesis</keyword>
<evidence type="ECO:0000313" key="10">
    <source>
        <dbReference type="Proteomes" id="UP000789901"/>
    </source>
</evidence>
<evidence type="ECO:0000313" key="9">
    <source>
        <dbReference type="EMBL" id="CAG8796171.1"/>
    </source>
</evidence>
<dbReference type="InterPro" id="IPR002227">
    <property type="entry name" value="Tyrosinase_Cu-bd"/>
</dbReference>
<dbReference type="Gene3D" id="1.10.1280.10">
    <property type="entry name" value="Di-copper center containing domain from catechol oxidase"/>
    <property type="match status" value="1"/>
</dbReference>
<dbReference type="InterPro" id="IPR050316">
    <property type="entry name" value="Tyrosinase/Hemocyanin"/>
</dbReference>
<evidence type="ECO:0000256" key="6">
    <source>
        <dbReference type="ARBA" id="ARBA00048233"/>
    </source>
</evidence>
<dbReference type="PANTHER" id="PTHR11474:SF76">
    <property type="entry name" value="SHKT DOMAIN-CONTAINING PROTEIN"/>
    <property type="match status" value="1"/>
</dbReference>
<evidence type="ECO:0000256" key="4">
    <source>
        <dbReference type="ARBA" id="ARBA00023008"/>
    </source>
</evidence>
<keyword evidence="3" id="KW-0479">Metal-binding</keyword>
<proteinExistence type="inferred from homology"/>
<dbReference type="PROSITE" id="PS00498">
    <property type="entry name" value="TYROSINASE_2"/>
    <property type="match status" value="1"/>
</dbReference>
<comment type="caution">
    <text evidence="9">The sequence shown here is derived from an EMBL/GenBank/DDBJ whole genome shotgun (WGS) entry which is preliminary data.</text>
</comment>
<dbReference type="PANTHER" id="PTHR11474">
    <property type="entry name" value="TYROSINASE FAMILY MEMBER"/>
    <property type="match status" value="1"/>
</dbReference>
<accession>A0ABN7VSD9</accession>
<gene>
    <name evidence="9" type="ORF">GMARGA_LOCUS22146</name>
</gene>
<dbReference type="EMBL" id="CAJVQB010021095">
    <property type="protein sequence ID" value="CAG8796171.1"/>
    <property type="molecule type" value="Genomic_DNA"/>
</dbReference>
<dbReference type="EC" id="1.14.18.1" evidence="2"/>
<evidence type="ECO:0000256" key="1">
    <source>
        <dbReference type="ARBA" id="ARBA00009928"/>
    </source>
</evidence>
<evidence type="ECO:0000256" key="5">
    <source>
        <dbReference type="ARBA" id="ARBA00023101"/>
    </source>
</evidence>
<name>A0ABN7VSD9_GIGMA</name>
<evidence type="ECO:0000259" key="8">
    <source>
        <dbReference type="PROSITE" id="PS00498"/>
    </source>
</evidence>
<feature type="domain" description="Tyrosinase copper-binding" evidence="8">
    <location>
        <begin position="344"/>
        <end position="355"/>
    </location>
</feature>
<comment type="catalytic activity">
    <reaction evidence="7">
        <text>L-tyrosine + O2 = L-dopaquinone + H2O</text>
        <dbReference type="Rhea" id="RHEA:18117"/>
        <dbReference type="ChEBI" id="CHEBI:15377"/>
        <dbReference type="ChEBI" id="CHEBI:15379"/>
        <dbReference type="ChEBI" id="CHEBI:57924"/>
        <dbReference type="ChEBI" id="CHEBI:58315"/>
        <dbReference type="EC" id="1.14.18.1"/>
    </reaction>
</comment>
<protein>
    <recommendedName>
        <fullName evidence="2">tyrosinase</fullName>
        <ecNumber evidence="2">1.14.18.1</ecNumber>
    </recommendedName>
</protein>
<reference evidence="9 10" key="1">
    <citation type="submission" date="2021-06" db="EMBL/GenBank/DDBJ databases">
        <authorList>
            <person name="Kallberg Y."/>
            <person name="Tangrot J."/>
            <person name="Rosling A."/>
        </authorList>
    </citation>
    <scope>NUCLEOTIDE SEQUENCE [LARGE SCALE GENOMIC DNA]</scope>
    <source>
        <strain evidence="9 10">120-4 pot B 10/14</strain>
    </source>
</reference>
<dbReference type="Proteomes" id="UP000789901">
    <property type="component" value="Unassembled WGS sequence"/>
</dbReference>
<dbReference type="SUPFAM" id="SSF48056">
    <property type="entry name" value="Di-copper centre-containing domain"/>
    <property type="match status" value="1"/>
</dbReference>
<organism evidence="9 10">
    <name type="scientific">Gigaspora margarita</name>
    <dbReference type="NCBI Taxonomy" id="4874"/>
    <lineage>
        <taxon>Eukaryota</taxon>
        <taxon>Fungi</taxon>
        <taxon>Fungi incertae sedis</taxon>
        <taxon>Mucoromycota</taxon>
        <taxon>Glomeromycotina</taxon>
        <taxon>Glomeromycetes</taxon>
        <taxon>Diversisporales</taxon>
        <taxon>Gigasporaceae</taxon>
        <taxon>Gigaspora</taxon>
    </lineage>
</organism>
<keyword evidence="4" id="KW-0186">Copper</keyword>
<comment type="catalytic activity">
    <reaction evidence="6">
        <text>2 L-dopa + O2 = 2 L-dopaquinone + 2 H2O</text>
        <dbReference type="Rhea" id="RHEA:34287"/>
        <dbReference type="ChEBI" id="CHEBI:15377"/>
        <dbReference type="ChEBI" id="CHEBI:15379"/>
        <dbReference type="ChEBI" id="CHEBI:57504"/>
        <dbReference type="ChEBI" id="CHEBI:57924"/>
        <dbReference type="EC" id="1.14.18.1"/>
    </reaction>
</comment>
<sequence length="573" mass="65131">MGLSHSSIYHSSHVRSVTTSGPVIVEPFSEIYPRLDIYDFYGNEKYKLQVDLLIQSYQALFDRPYDDMRSFYQISGIHGLPYTVYDGVTGGAQEYHNDTDWATGRFGGYCHHGDVLFPTWHRPYILLAESLLVEEAKKIALQYPDNEKEKYVEAAKKLRHPFWDWADAKATKGVPKIFTSPEIEINTPNGKKNVKNPLKSFTLPVDTSYPLVKGQNPTDKPNYTVPNISYNPYTPAGYPTVRHPNSNYEDQIDLLNSNLSAYVPTVFRPGMYQMFHISDFLRFSSHDTNSDGTQMGNIFSGHPHPSNPAGFAHFASIEINHDDFHLVFGGPGGHMSYVDLAAFDPIFFFHHTNVDHELYKAIDENTYLTPFRKTKTEFWKSSDVQDIEKLGYTYLEVEKFKGQDPKKLKAYVLELYKPDPHHGRRFFVKLTIKAGKLDGPYFIRVFIDLPDANAQTPVTSPHFAGLVSMWSSTKNHVHDNTFVYGTVDITAAMVRLNIRTQVYAPLQEVNTTTGLLGTKWIFDVEKDINIVPVSLNGKGVSPKEAGVDKIEVFTFAHDKVDPNFLDENSGKYY</sequence>
<dbReference type="InterPro" id="IPR008922">
    <property type="entry name" value="Di-copper_centre_dom_sf"/>
</dbReference>
<dbReference type="Pfam" id="PF00264">
    <property type="entry name" value="Tyrosinase"/>
    <property type="match status" value="1"/>
</dbReference>
<evidence type="ECO:0000256" key="3">
    <source>
        <dbReference type="ARBA" id="ARBA00022723"/>
    </source>
</evidence>